<comment type="caution">
    <text evidence="2">The sequence shown here is derived from an EMBL/GenBank/DDBJ whole genome shotgun (WGS) entry which is preliminary data.</text>
</comment>
<sequence length="137" mass="14761">MFATPIRRFLAAALLAAGLTAGLVTTPAQAARGCDKVGTASLYLDGVRAATVNDYDCGLTEYAQVWVWKSFMDSHPQTWSASVYVQRQSGQQLNRRSYSNVRQQDMPSSNLPVIPPSAACGTFSYGGRSATVCTPYV</sequence>
<feature type="signal peptide" evidence="1">
    <location>
        <begin position="1"/>
        <end position="30"/>
    </location>
</feature>
<protein>
    <recommendedName>
        <fullName evidence="4">Secreted protein</fullName>
    </recommendedName>
</protein>
<dbReference type="RefSeq" id="WP_345568768.1">
    <property type="nucleotide sequence ID" value="NZ_BAABDQ010000018.1"/>
</dbReference>
<evidence type="ECO:0008006" key="4">
    <source>
        <dbReference type="Google" id="ProtNLM"/>
    </source>
</evidence>
<keyword evidence="3" id="KW-1185">Reference proteome</keyword>
<evidence type="ECO:0000313" key="3">
    <source>
        <dbReference type="Proteomes" id="UP001500630"/>
    </source>
</evidence>
<proteinExistence type="predicted"/>
<name>A0ABP6Y9Y0_9ACTN</name>
<dbReference type="Proteomes" id="UP001500630">
    <property type="component" value="Unassembled WGS sequence"/>
</dbReference>
<evidence type="ECO:0000256" key="1">
    <source>
        <dbReference type="SAM" id="SignalP"/>
    </source>
</evidence>
<feature type="chain" id="PRO_5046419944" description="Secreted protein" evidence="1">
    <location>
        <begin position="31"/>
        <end position="137"/>
    </location>
</feature>
<dbReference type="EMBL" id="BAABDQ010000018">
    <property type="protein sequence ID" value="GAA3579666.1"/>
    <property type="molecule type" value="Genomic_DNA"/>
</dbReference>
<reference evidence="3" key="1">
    <citation type="journal article" date="2019" name="Int. J. Syst. Evol. Microbiol.">
        <title>The Global Catalogue of Microorganisms (GCM) 10K type strain sequencing project: providing services to taxonomists for standard genome sequencing and annotation.</title>
        <authorList>
            <consortium name="The Broad Institute Genomics Platform"/>
            <consortium name="The Broad Institute Genome Sequencing Center for Infectious Disease"/>
            <person name="Wu L."/>
            <person name="Ma J."/>
        </authorList>
    </citation>
    <scope>NUCLEOTIDE SEQUENCE [LARGE SCALE GENOMIC DNA]</scope>
    <source>
        <strain evidence="3">JCM 17326</strain>
    </source>
</reference>
<keyword evidence="1" id="KW-0732">Signal</keyword>
<evidence type="ECO:0000313" key="2">
    <source>
        <dbReference type="EMBL" id="GAA3579666.1"/>
    </source>
</evidence>
<gene>
    <name evidence="2" type="ORF">GCM10022419_071430</name>
</gene>
<accession>A0ABP6Y9Y0</accession>
<organism evidence="2 3">
    <name type="scientific">Nonomuraea rosea</name>
    <dbReference type="NCBI Taxonomy" id="638574"/>
    <lineage>
        <taxon>Bacteria</taxon>
        <taxon>Bacillati</taxon>
        <taxon>Actinomycetota</taxon>
        <taxon>Actinomycetes</taxon>
        <taxon>Streptosporangiales</taxon>
        <taxon>Streptosporangiaceae</taxon>
        <taxon>Nonomuraea</taxon>
    </lineage>
</organism>